<dbReference type="InterPro" id="IPR011676">
    <property type="entry name" value="DUF1618"/>
</dbReference>
<dbReference type="PANTHER" id="PTHR33074">
    <property type="entry name" value="EXPRESSED PROTEIN-RELATED"/>
    <property type="match status" value="1"/>
</dbReference>
<dbReference type="PANTHER" id="PTHR33074:SF124">
    <property type="entry name" value="DUF1618 DOMAIN-CONTAINING PROTEIN"/>
    <property type="match status" value="1"/>
</dbReference>
<reference evidence="3" key="1">
    <citation type="submission" date="2024-06" db="EMBL/GenBank/DDBJ databases">
        <authorList>
            <person name="Ryan C."/>
        </authorList>
    </citation>
    <scope>NUCLEOTIDE SEQUENCE [LARGE SCALE GENOMIC DNA]</scope>
</reference>
<proteinExistence type="predicted"/>
<gene>
    <name evidence="2" type="ORF">URODEC1_LOCUS62147</name>
</gene>
<dbReference type="Pfam" id="PF07762">
    <property type="entry name" value="DUF1618"/>
    <property type="match status" value="1"/>
</dbReference>
<evidence type="ECO:0000313" key="3">
    <source>
        <dbReference type="Proteomes" id="UP001497457"/>
    </source>
</evidence>
<dbReference type="AlphaFoldDB" id="A0ABC9B5F7"/>
<evidence type="ECO:0000313" key="2">
    <source>
        <dbReference type="EMBL" id="CAL4994951.1"/>
    </source>
</evidence>
<evidence type="ECO:0000259" key="1">
    <source>
        <dbReference type="Pfam" id="PF07762"/>
    </source>
</evidence>
<accession>A0ABC9B5F7</accession>
<feature type="domain" description="DUF1618" evidence="1">
    <location>
        <begin position="244"/>
        <end position="347"/>
    </location>
</feature>
<dbReference type="Proteomes" id="UP001497457">
    <property type="component" value="Chromosome 24b"/>
</dbReference>
<keyword evidence="3" id="KW-1185">Reference proteome</keyword>
<sequence>MNNSLFPFQTETLSTSLTSPAAPYAPWVFLSPSADCDTKQASYSDADTNTLATACESSGYLIGVSLRLVPPEAESCVRVHFPDGVKPSSADVVATHDDSVLIHIAFEHGQRNLFNIISFEQDQRRTYTDDYFVYSAGVAATATLRPPSLSLLPKRYHMTYHDAISLLRLGEDDLMVAALEMVPASNERDRLGWPTRTAPELVLLRSDKWVVKRPAISHGGEHLSRWRWNFNSVVHAGDGSLLCWVDLSHGLLLSDVLEETPKLRYVPLPETPSPVMCRNVCATAAAFSPCLHGYTINAWTLALEEDMVWVMDGVLDATELWALDAYKGLPRVRLDYPVVSMDDPNIVSFVVCDWAEWLIMVDMRNKAILSVYRYPEGRVHGSYGRPLLPSTVSDFFNFYPNCNHGMSSSTSIAGMDMETATVDHKEEQLIVSGDGSSNSVRRQSSDISPAVPNVAFPEAAILLALQDIPSLARVDMLKAYSILVHDSNSNGCQLRALLALPMSLRKDWLSMEIEASEACSTCSSCRANMHVTNA</sequence>
<name>A0ABC9B5F7_9POAL</name>
<dbReference type="EMBL" id="OZ075134">
    <property type="protein sequence ID" value="CAL4994951.1"/>
    <property type="molecule type" value="Genomic_DNA"/>
</dbReference>
<reference evidence="2 3" key="2">
    <citation type="submission" date="2024-10" db="EMBL/GenBank/DDBJ databases">
        <authorList>
            <person name="Ryan C."/>
        </authorList>
    </citation>
    <scope>NUCLEOTIDE SEQUENCE [LARGE SCALE GENOMIC DNA]</scope>
</reference>
<protein>
    <recommendedName>
        <fullName evidence="1">DUF1618 domain-containing protein</fullName>
    </recommendedName>
</protein>
<organism evidence="2 3">
    <name type="scientific">Urochloa decumbens</name>
    <dbReference type="NCBI Taxonomy" id="240449"/>
    <lineage>
        <taxon>Eukaryota</taxon>
        <taxon>Viridiplantae</taxon>
        <taxon>Streptophyta</taxon>
        <taxon>Embryophyta</taxon>
        <taxon>Tracheophyta</taxon>
        <taxon>Spermatophyta</taxon>
        <taxon>Magnoliopsida</taxon>
        <taxon>Liliopsida</taxon>
        <taxon>Poales</taxon>
        <taxon>Poaceae</taxon>
        <taxon>PACMAD clade</taxon>
        <taxon>Panicoideae</taxon>
        <taxon>Panicodae</taxon>
        <taxon>Paniceae</taxon>
        <taxon>Melinidinae</taxon>
        <taxon>Urochloa</taxon>
    </lineage>
</organism>